<comment type="caution">
    <text evidence="2">The sequence shown here is derived from an EMBL/GenBank/DDBJ whole genome shotgun (WGS) entry which is preliminary data.</text>
</comment>
<dbReference type="EMBL" id="QJNU01001162">
    <property type="protein sequence ID" value="RYO78799.1"/>
    <property type="molecule type" value="Genomic_DNA"/>
</dbReference>
<evidence type="ECO:0000313" key="3">
    <source>
        <dbReference type="Proteomes" id="UP000293360"/>
    </source>
</evidence>
<dbReference type="STRING" id="155417.A0A4Q4STD4"/>
<organism evidence="2 3">
    <name type="scientific">Monosporascus ibericus</name>
    <dbReference type="NCBI Taxonomy" id="155417"/>
    <lineage>
        <taxon>Eukaryota</taxon>
        <taxon>Fungi</taxon>
        <taxon>Dikarya</taxon>
        <taxon>Ascomycota</taxon>
        <taxon>Pezizomycotina</taxon>
        <taxon>Sordariomycetes</taxon>
        <taxon>Xylariomycetidae</taxon>
        <taxon>Xylariales</taxon>
        <taxon>Xylariales incertae sedis</taxon>
        <taxon>Monosporascus</taxon>
    </lineage>
</organism>
<dbReference type="AlphaFoldDB" id="A0A4Q4STD4"/>
<reference evidence="2 3" key="1">
    <citation type="submission" date="2018-06" db="EMBL/GenBank/DDBJ databases">
        <title>Complete Genomes of Monosporascus.</title>
        <authorList>
            <person name="Robinson A.J."/>
            <person name="Natvig D.O."/>
        </authorList>
    </citation>
    <scope>NUCLEOTIDE SEQUENCE [LARGE SCALE GENOMIC DNA]</scope>
    <source>
        <strain evidence="2 3">CBS 110550</strain>
    </source>
</reference>
<feature type="region of interest" description="Disordered" evidence="1">
    <location>
        <begin position="92"/>
        <end position="111"/>
    </location>
</feature>
<sequence>MGEWTMRNAGSLALYASVRYIRSQLGDVYPHLPVAPAAPSTVWDPQDRESDSLPRETADLTAWDLYNENGTGALPAVHNLYSVHQDPNCPASYSTDTMTAPGDDVWDEDAEDNSDYKVTFDTLATADDLNKDYRTS</sequence>
<proteinExistence type="predicted"/>
<accession>A0A4Q4STD4</accession>
<name>A0A4Q4STD4_9PEZI</name>
<evidence type="ECO:0000256" key="1">
    <source>
        <dbReference type="SAM" id="MobiDB-lite"/>
    </source>
</evidence>
<keyword evidence="3" id="KW-1185">Reference proteome</keyword>
<protein>
    <submittedName>
        <fullName evidence="2">Uncharacterized protein</fullName>
    </submittedName>
</protein>
<dbReference type="OrthoDB" id="1896086at2759"/>
<gene>
    <name evidence="2" type="ORF">DL764_010086</name>
</gene>
<dbReference type="Proteomes" id="UP000293360">
    <property type="component" value="Unassembled WGS sequence"/>
</dbReference>
<evidence type="ECO:0000313" key="2">
    <source>
        <dbReference type="EMBL" id="RYO78799.1"/>
    </source>
</evidence>